<keyword evidence="2" id="KW-1185">Reference proteome</keyword>
<dbReference type="Proteomes" id="UP000026961">
    <property type="component" value="Chromosome 7"/>
</dbReference>
<dbReference type="Gramene" id="OGLUM07G12520.1">
    <property type="protein sequence ID" value="OGLUM07G12520.1"/>
    <property type="gene ID" value="OGLUM07G12520"/>
</dbReference>
<sequence length="59" mass="6506">MASLVDKPFINKPFGLFSGEFVRRHGFHLLGTTSTWLLDAVPHSRSSHGISSQPSFLPP</sequence>
<organism evidence="1">
    <name type="scientific">Oryza glumipatula</name>
    <dbReference type="NCBI Taxonomy" id="40148"/>
    <lineage>
        <taxon>Eukaryota</taxon>
        <taxon>Viridiplantae</taxon>
        <taxon>Streptophyta</taxon>
        <taxon>Embryophyta</taxon>
        <taxon>Tracheophyta</taxon>
        <taxon>Spermatophyta</taxon>
        <taxon>Magnoliopsida</taxon>
        <taxon>Liliopsida</taxon>
        <taxon>Poales</taxon>
        <taxon>Poaceae</taxon>
        <taxon>BOP clade</taxon>
        <taxon>Oryzoideae</taxon>
        <taxon>Oryzeae</taxon>
        <taxon>Oryzinae</taxon>
        <taxon>Oryza</taxon>
    </lineage>
</organism>
<accession>A0A0E0AJC2</accession>
<reference evidence="1" key="1">
    <citation type="submission" date="2015-04" db="UniProtKB">
        <authorList>
            <consortium name="EnsemblPlants"/>
        </authorList>
    </citation>
    <scope>IDENTIFICATION</scope>
</reference>
<evidence type="ECO:0000313" key="1">
    <source>
        <dbReference type="EnsemblPlants" id="OGLUM07G12520.1"/>
    </source>
</evidence>
<evidence type="ECO:0000313" key="2">
    <source>
        <dbReference type="Proteomes" id="UP000026961"/>
    </source>
</evidence>
<reference evidence="1" key="2">
    <citation type="submission" date="2018-05" db="EMBL/GenBank/DDBJ databases">
        <title>OgluRS3 (Oryza glumaepatula Reference Sequence Version 3).</title>
        <authorList>
            <person name="Zhang J."/>
            <person name="Kudrna D."/>
            <person name="Lee S."/>
            <person name="Talag J."/>
            <person name="Welchert J."/>
            <person name="Wing R.A."/>
        </authorList>
    </citation>
    <scope>NUCLEOTIDE SEQUENCE [LARGE SCALE GENOMIC DNA]</scope>
</reference>
<dbReference type="AlphaFoldDB" id="A0A0E0AJC2"/>
<dbReference type="HOGENOM" id="CLU_2964664_0_0_1"/>
<proteinExistence type="predicted"/>
<dbReference type="EnsemblPlants" id="OGLUM07G12520.1">
    <property type="protein sequence ID" value="OGLUM07G12520.1"/>
    <property type="gene ID" value="OGLUM07G12520"/>
</dbReference>
<dbReference type="STRING" id="40148.A0A0E0AJC2"/>
<protein>
    <submittedName>
        <fullName evidence="1">Uncharacterized protein</fullName>
    </submittedName>
</protein>
<name>A0A0E0AJC2_9ORYZ</name>